<name>A0A0L0SG30_ALLM3</name>
<dbReference type="InterPro" id="IPR054549">
    <property type="entry name" value="UVB_sens_RUS_dom"/>
</dbReference>
<evidence type="ECO:0000256" key="1">
    <source>
        <dbReference type="ARBA" id="ARBA00004370"/>
    </source>
</evidence>
<dbReference type="Pfam" id="PF04884">
    <property type="entry name" value="UVB_sens_prot"/>
    <property type="match status" value="1"/>
</dbReference>
<dbReference type="PANTHER" id="PTHR12770:SF31">
    <property type="entry name" value="RUS FAMILY MEMBER 1"/>
    <property type="match status" value="1"/>
</dbReference>
<comment type="subcellular location">
    <subcellularLocation>
        <location evidence="1">Membrane</location>
    </subcellularLocation>
</comment>
<evidence type="ECO:0000256" key="5">
    <source>
        <dbReference type="ARBA" id="ARBA00023136"/>
    </source>
</evidence>
<reference evidence="7 8" key="2">
    <citation type="submission" date="2009-11" db="EMBL/GenBank/DDBJ databases">
        <title>The Genome Sequence of Allomyces macrogynus strain ATCC 38327.</title>
        <authorList>
            <consortium name="The Broad Institute Genome Sequencing Platform"/>
            <person name="Russ C."/>
            <person name="Cuomo C."/>
            <person name="Shea T."/>
            <person name="Young S.K."/>
            <person name="Zeng Q."/>
            <person name="Koehrsen M."/>
            <person name="Haas B."/>
            <person name="Borodovsky M."/>
            <person name="Guigo R."/>
            <person name="Alvarado L."/>
            <person name="Berlin A."/>
            <person name="Borenstein D."/>
            <person name="Chen Z."/>
            <person name="Engels R."/>
            <person name="Freedman E."/>
            <person name="Gellesch M."/>
            <person name="Goldberg J."/>
            <person name="Griggs A."/>
            <person name="Gujja S."/>
            <person name="Heiman D."/>
            <person name="Hepburn T."/>
            <person name="Howarth C."/>
            <person name="Jen D."/>
            <person name="Larson L."/>
            <person name="Lewis B."/>
            <person name="Mehta T."/>
            <person name="Park D."/>
            <person name="Pearson M."/>
            <person name="Roberts A."/>
            <person name="Saif S."/>
            <person name="Shenoy N."/>
            <person name="Sisk P."/>
            <person name="Stolte C."/>
            <person name="Sykes S."/>
            <person name="Walk T."/>
            <person name="White J."/>
            <person name="Yandava C."/>
            <person name="Burger G."/>
            <person name="Gray M.W."/>
            <person name="Holland P.W.H."/>
            <person name="King N."/>
            <person name="Lang F.B.F."/>
            <person name="Roger A.J."/>
            <person name="Ruiz-Trillo I."/>
            <person name="Lander E."/>
            <person name="Nusbaum C."/>
        </authorList>
    </citation>
    <scope>NUCLEOTIDE SEQUENCE [LARGE SCALE GENOMIC DNA]</scope>
    <source>
        <strain evidence="7 8">ATCC 38327</strain>
    </source>
</reference>
<evidence type="ECO:0000256" key="3">
    <source>
        <dbReference type="ARBA" id="ARBA00022692"/>
    </source>
</evidence>
<organism evidence="7 8">
    <name type="scientific">Allomyces macrogynus (strain ATCC 38327)</name>
    <name type="common">Allomyces javanicus var. macrogynus</name>
    <dbReference type="NCBI Taxonomy" id="578462"/>
    <lineage>
        <taxon>Eukaryota</taxon>
        <taxon>Fungi</taxon>
        <taxon>Fungi incertae sedis</taxon>
        <taxon>Blastocladiomycota</taxon>
        <taxon>Blastocladiomycetes</taxon>
        <taxon>Blastocladiales</taxon>
        <taxon>Blastocladiaceae</taxon>
        <taxon>Allomyces</taxon>
    </lineage>
</organism>
<dbReference type="InterPro" id="IPR006968">
    <property type="entry name" value="RUS_fam"/>
</dbReference>
<dbReference type="PANTHER" id="PTHR12770">
    <property type="entry name" value="RUS1 FAMILY PROTEIN C16ORF58"/>
    <property type="match status" value="1"/>
</dbReference>
<evidence type="ECO:0000256" key="4">
    <source>
        <dbReference type="ARBA" id="ARBA00022989"/>
    </source>
</evidence>
<dbReference type="eggNOG" id="KOG4249">
    <property type="taxonomic scope" value="Eukaryota"/>
</dbReference>
<evidence type="ECO:0000313" key="7">
    <source>
        <dbReference type="EMBL" id="KNE61417.1"/>
    </source>
</evidence>
<dbReference type="EMBL" id="GG745338">
    <property type="protein sequence ID" value="KNE61417.1"/>
    <property type="molecule type" value="Genomic_DNA"/>
</dbReference>
<comment type="similarity">
    <text evidence="2">Belongs to the RUS1 family.</text>
</comment>
<evidence type="ECO:0000256" key="2">
    <source>
        <dbReference type="ARBA" id="ARBA00007558"/>
    </source>
</evidence>
<dbReference type="GO" id="GO:0016020">
    <property type="term" value="C:membrane"/>
    <property type="evidence" value="ECO:0007669"/>
    <property type="project" value="UniProtKB-SubCell"/>
</dbReference>
<keyword evidence="3" id="KW-0812">Transmembrane</keyword>
<gene>
    <name evidence="7" type="ORF">AMAG_06246</name>
</gene>
<keyword evidence="4" id="KW-1133">Transmembrane helix</keyword>
<dbReference type="Proteomes" id="UP000054350">
    <property type="component" value="Unassembled WGS sequence"/>
</dbReference>
<protein>
    <recommendedName>
        <fullName evidence="6">Protein root UVB sensitive/RUS domain-containing protein</fullName>
    </recommendedName>
</protein>
<keyword evidence="5" id="KW-0472">Membrane</keyword>
<evidence type="ECO:0000313" key="8">
    <source>
        <dbReference type="Proteomes" id="UP000054350"/>
    </source>
</evidence>
<evidence type="ECO:0000259" key="6">
    <source>
        <dbReference type="Pfam" id="PF04884"/>
    </source>
</evidence>
<feature type="domain" description="Protein root UVB sensitive/RUS" evidence="6">
    <location>
        <begin position="153"/>
        <end position="394"/>
    </location>
</feature>
<reference evidence="7 8" key="1">
    <citation type="submission" date="2009-11" db="EMBL/GenBank/DDBJ databases">
        <title>Annotation of Allomyces macrogynus ATCC 38327.</title>
        <authorList>
            <consortium name="The Broad Institute Genome Sequencing Platform"/>
            <person name="Russ C."/>
            <person name="Cuomo C."/>
            <person name="Burger G."/>
            <person name="Gray M.W."/>
            <person name="Holland P.W.H."/>
            <person name="King N."/>
            <person name="Lang F.B.F."/>
            <person name="Roger A.J."/>
            <person name="Ruiz-Trillo I."/>
            <person name="Young S.K."/>
            <person name="Zeng Q."/>
            <person name="Gargeya S."/>
            <person name="Fitzgerald M."/>
            <person name="Haas B."/>
            <person name="Abouelleil A."/>
            <person name="Alvarado L."/>
            <person name="Arachchi H.M."/>
            <person name="Berlin A."/>
            <person name="Chapman S.B."/>
            <person name="Gearin G."/>
            <person name="Goldberg J."/>
            <person name="Griggs A."/>
            <person name="Gujja S."/>
            <person name="Hansen M."/>
            <person name="Heiman D."/>
            <person name="Howarth C."/>
            <person name="Larimer J."/>
            <person name="Lui A."/>
            <person name="MacDonald P.J.P."/>
            <person name="McCowen C."/>
            <person name="Montmayeur A."/>
            <person name="Murphy C."/>
            <person name="Neiman D."/>
            <person name="Pearson M."/>
            <person name="Priest M."/>
            <person name="Roberts A."/>
            <person name="Saif S."/>
            <person name="Shea T."/>
            <person name="Sisk P."/>
            <person name="Stolte C."/>
            <person name="Sykes S."/>
            <person name="Wortman J."/>
            <person name="Nusbaum C."/>
            <person name="Birren B."/>
        </authorList>
    </citation>
    <scope>NUCLEOTIDE SEQUENCE [LARGE SCALE GENOMIC DNA]</scope>
    <source>
        <strain evidence="7 8">ATCC 38327</strain>
    </source>
</reference>
<dbReference type="VEuPathDB" id="FungiDB:AMAG_06246"/>
<dbReference type="AlphaFoldDB" id="A0A0L0SG30"/>
<keyword evidence="8" id="KW-1185">Reference proteome</keyword>
<dbReference type="OrthoDB" id="19606at2759"/>
<proteinExistence type="inferred from homology"/>
<sequence length="608" mass="65196">MFPHRAGLRLAHRARACCTTSPTTSWLCATPHRALSHPPAVLAHQVLARFLTTLPPTSTGKSPSAVAPAAPLPPTDVAVRANHDLAPHALHLSEDLHGRTRIYALHGVPGTKSATETAPDPTLKWTWHDEVGEGATAAAARRWSGGLLSMGRAMQTFRSTFLPVGYPDSVHPSYLRFHLWKFTETAVGSCIGVLCSQAMLAALGIGGHGGATDAAAAAGGAVAVRWILKDGLGEIMKLLFIERFASQFDARVKSWKLVGEVASVTGALVSLLTAIAPSPAWFLPLASVGGALRSIHFSVWAAVHTTIARIYARRGNVGDIVAKDEAQLSVAHMLGSGVGVAVIALWRHDAPFLFTCYAALAPLQLWCSVSMLREAHFDVLNDVKVALLAQEWRERYATITADPAVEPAAAHIDLPCAESLASRPEHGPLGEWLRSSPHIPHLVPGLSVARLFGHPTTLASPASIIRGAPADAHVAGRHLAHALHVLRHERYLVRHVPARGGTVGIAYRSDATARDMVKSIFHAIVLQEQAAQVGGETEGAFDAAYVTVEAEFPRFWSDLGHSPHWNVTRVYFDDKGIRFQVGVPPGAVDVARAERRDGGQDTKRNEMK</sequence>
<accession>A0A0L0SG30</accession>